<name>A0AAV7GJJ8_DENCH</name>
<evidence type="ECO:0000313" key="8">
    <source>
        <dbReference type="Proteomes" id="UP000775213"/>
    </source>
</evidence>
<dbReference type="InterPro" id="IPR041118">
    <property type="entry name" value="Rx_N"/>
</dbReference>
<dbReference type="Gene3D" id="1.20.5.4130">
    <property type="match status" value="1"/>
</dbReference>
<comment type="similarity">
    <text evidence="1">Belongs to the disease resistance NB-LRR family.</text>
</comment>
<evidence type="ECO:0000256" key="5">
    <source>
        <dbReference type="ARBA" id="ARBA00022821"/>
    </source>
</evidence>
<dbReference type="Pfam" id="PF18052">
    <property type="entry name" value="Rx_N"/>
    <property type="match status" value="1"/>
</dbReference>
<keyword evidence="8" id="KW-1185">Reference proteome</keyword>
<dbReference type="EMBL" id="JAGFBR010000013">
    <property type="protein sequence ID" value="KAH0456291.1"/>
    <property type="molecule type" value="Genomic_DNA"/>
</dbReference>
<keyword evidence="2" id="KW-0433">Leucine-rich repeat</keyword>
<dbReference type="AlphaFoldDB" id="A0AAV7GJJ8"/>
<evidence type="ECO:0000256" key="1">
    <source>
        <dbReference type="ARBA" id="ARBA00008894"/>
    </source>
</evidence>
<proteinExistence type="inferred from homology"/>
<evidence type="ECO:0000259" key="6">
    <source>
        <dbReference type="Pfam" id="PF18052"/>
    </source>
</evidence>
<keyword evidence="4" id="KW-0547">Nucleotide-binding</keyword>
<comment type="caution">
    <text evidence="7">The sequence shown here is derived from an EMBL/GenBank/DDBJ whole genome shotgun (WGS) entry which is preliminary data.</text>
</comment>
<dbReference type="Proteomes" id="UP000775213">
    <property type="component" value="Unassembled WGS sequence"/>
</dbReference>
<gene>
    <name evidence="7" type="ORF">IEQ34_014198</name>
</gene>
<feature type="domain" description="Disease resistance N-terminal" evidence="6">
    <location>
        <begin position="1"/>
        <end position="47"/>
    </location>
</feature>
<dbReference type="GO" id="GO:0000166">
    <property type="term" value="F:nucleotide binding"/>
    <property type="evidence" value="ECO:0007669"/>
    <property type="project" value="UniProtKB-KW"/>
</dbReference>
<sequence length="234" mass="26981">MKRIQKFLEATERRRPEDLDINQWISELKDVAYDTDDIIDLCRIQGALLLLDQPSSSKKILVCFNFSLLSSYFASILYRYQIAENPSKKTSKTIGETKAEACMEKLGRGMNFRSPQGFEQGRMAQVLPQLDELLIDNCPKFQALSECLEWSKMKIVDIEGAHNLRAVQNLCNLKEELRLINILTLERVSRIHELKVLVLCDFSELNFVENIDSLQRLELLDEFIGKYRFPSAAA</sequence>
<keyword evidence="5" id="KW-0611">Plant defense</keyword>
<reference evidence="7 8" key="1">
    <citation type="journal article" date="2021" name="Hortic Res">
        <title>Chromosome-scale assembly of the Dendrobium chrysotoxum genome enhances the understanding of orchid evolution.</title>
        <authorList>
            <person name="Zhang Y."/>
            <person name="Zhang G.Q."/>
            <person name="Zhang D."/>
            <person name="Liu X.D."/>
            <person name="Xu X.Y."/>
            <person name="Sun W.H."/>
            <person name="Yu X."/>
            <person name="Zhu X."/>
            <person name="Wang Z.W."/>
            <person name="Zhao X."/>
            <person name="Zhong W.Y."/>
            <person name="Chen H."/>
            <person name="Yin W.L."/>
            <person name="Huang T."/>
            <person name="Niu S.C."/>
            <person name="Liu Z.J."/>
        </authorList>
    </citation>
    <scope>NUCLEOTIDE SEQUENCE [LARGE SCALE GENOMIC DNA]</scope>
    <source>
        <strain evidence="7">Lindl</strain>
    </source>
</reference>
<keyword evidence="3" id="KW-0677">Repeat</keyword>
<organism evidence="7 8">
    <name type="scientific">Dendrobium chrysotoxum</name>
    <name type="common">Orchid</name>
    <dbReference type="NCBI Taxonomy" id="161865"/>
    <lineage>
        <taxon>Eukaryota</taxon>
        <taxon>Viridiplantae</taxon>
        <taxon>Streptophyta</taxon>
        <taxon>Embryophyta</taxon>
        <taxon>Tracheophyta</taxon>
        <taxon>Spermatophyta</taxon>
        <taxon>Magnoliopsida</taxon>
        <taxon>Liliopsida</taxon>
        <taxon>Asparagales</taxon>
        <taxon>Orchidaceae</taxon>
        <taxon>Epidendroideae</taxon>
        <taxon>Malaxideae</taxon>
        <taxon>Dendrobiinae</taxon>
        <taxon>Dendrobium</taxon>
    </lineage>
</organism>
<evidence type="ECO:0000256" key="2">
    <source>
        <dbReference type="ARBA" id="ARBA00022614"/>
    </source>
</evidence>
<dbReference type="GO" id="GO:0006952">
    <property type="term" value="P:defense response"/>
    <property type="evidence" value="ECO:0007669"/>
    <property type="project" value="UniProtKB-KW"/>
</dbReference>
<evidence type="ECO:0000256" key="4">
    <source>
        <dbReference type="ARBA" id="ARBA00022741"/>
    </source>
</evidence>
<accession>A0AAV7GJJ8</accession>
<evidence type="ECO:0000313" key="7">
    <source>
        <dbReference type="EMBL" id="KAH0456291.1"/>
    </source>
</evidence>
<protein>
    <recommendedName>
        <fullName evidence="6">Disease resistance N-terminal domain-containing protein</fullName>
    </recommendedName>
</protein>
<evidence type="ECO:0000256" key="3">
    <source>
        <dbReference type="ARBA" id="ARBA00022737"/>
    </source>
</evidence>